<dbReference type="Pfam" id="PF01151">
    <property type="entry name" value="ELO"/>
    <property type="match status" value="1"/>
</dbReference>
<dbReference type="Proteomes" id="UP000053259">
    <property type="component" value="Unassembled WGS sequence"/>
</dbReference>
<evidence type="ECO:0000256" key="11">
    <source>
        <dbReference type="ARBA" id="ARBA00047375"/>
    </source>
</evidence>
<organism evidence="13 14">
    <name type="scientific">Verruconis gallopava</name>
    <dbReference type="NCBI Taxonomy" id="253628"/>
    <lineage>
        <taxon>Eukaryota</taxon>
        <taxon>Fungi</taxon>
        <taxon>Dikarya</taxon>
        <taxon>Ascomycota</taxon>
        <taxon>Pezizomycotina</taxon>
        <taxon>Dothideomycetes</taxon>
        <taxon>Pleosporomycetidae</taxon>
        <taxon>Venturiales</taxon>
        <taxon>Sympoventuriaceae</taxon>
        <taxon>Verruconis</taxon>
    </lineage>
</organism>
<evidence type="ECO:0000313" key="14">
    <source>
        <dbReference type="Proteomes" id="UP000053259"/>
    </source>
</evidence>
<dbReference type="GO" id="GO:0034625">
    <property type="term" value="P:fatty acid elongation, monounsaturated fatty acid"/>
    <property type="evidence" value="ECO:0007669"/>
    <property type="project" value="TreeGrafter"/>
</dbReference>
<evidence type="ECO:0000256" key="8">
    <source>
        <dbReference type="ARBA" id="ARBA00023098"/>
    </source>
</evidence>
<dbReference type="GO" id="GO:0030148">
    <property type="term" value="P:sphingolipid biosynthetic process"/>
    <property type="evidence" value="ECO:0007669"/>
    <property type="project" value="TreeGrafter"/>
</dbReference>
<keyword evidence="14" id="KW-1185">Reference proteome</keyword>
<dbReference type="RefSeq" id="XP_016218434.1">
    <property type="nucleotide sequence ID" value="XM_016353281.1"/>
</dbReference>
<keyword evidence="7 12" id="KW-1133">Transmembrane helix</keyword>
<dbReference type="GO" id="GO:0009922">
    <property type="term" value="F:fatty acid elongase activity"/>
    <property type="evidence" value="ECO:0007669"/>
    <property type="project" value="UniProtKB-EC"/>
</dbReference>
<keyword evidence="3 12" id="KW-0444">Lipid biosynthesis</keyword>
<accession>A0A0D2AQ02</accession>
<evidence type="ECO:0000256" key="12">
    <source>
        <dbReference type="RuleBase" id="RU361115"/>
    </source>
</evidence>
<evidence type="ECO:0000256" key="2">
    <source>
        <dbReference type="ARBA" id="ARBA00007263"/>
    </source>
</evidence>
<comment type="catalytic activity">
    <reaction evidence="11">
        <text>a very-long-chain acyl-CoA + malonyl-CoA + H(+) = a very-long-chain 3-oxoacyl-CoA + CO2 + CoA</text>
        <dbReference type="Rhea" id="RHEA:32727"/>
        <dbReference type="ChEBI" id="CHEBI:15378"/>
        <dbReference type="ChEBI" id="CHEBI:16526"/>
        <dbReference type="ChEBI" id="CHEBI:57287"/>
        <dbReference type="ChEBI" id="CHEBI:57384"/>
        <dbReference type="ChEBI" id="CHEBI:90725"/>
        <dbReference type="ChEBI" id="CHEBI:90736"/>
        <dbReference type="EC" id="2.3.1.199"/>
    </reaction>
</comment>
<comment type="similarity">
    <text evidence="2 12">Belongs to the ELO family.</text>
</comment>
<evidence type="ECO:0000256" key="6">
    <source>
        <dbReference type="ARBA" id="ARBA00022832"/>
    </source>
</evidence>
<protein>
    <recommendedName>
        <fullName evidence="12">Elongation of fatty acids protein</fullName>
        <ecNumber evidence="12">2.3.1.-</ecNumber>
    </recommendedName>
</protein>
<sequence>MAPLQTLTEVALSTLLFVLAWGGLRLWVANHGRIPGSDKVLHAHSWVQVAVSLALFTTTLLSAVQHDGLPTALAQTLHAQDAFLPRYAVHLSRVFEYLDMLFFVAAGHAPDLHFAFHHLTTPYLTWFRALRDFDGWRLFVGLNTFHHVLMHLFFAGVTSTRALLPWTRYVQLVAGVACDVWIAWGKARAGGRVAGYLVSAALLTSYFVLLTREIVMRRSTAASRTRVKTE</sequence>
<evidence type="ECO:0000256" key="7">
    <source>
        <dbReference type="ARBA" id="ARBA00022989"/>
    </source>
</evidence>
<dbReference type="OrthoDB" id="434092at2759"/>
<evidence type="ECO:0000313" key="13">
    <source>
        <dbReference type="EMBL" id="KIW08565.1"/>
    </source>
</evidence>
<dbReference type="VEuPathDB" id="FungiDB:PV09_00530"/>
<keyword evidence="5 12" id="KW-0812">Transmembrane</keyword>
<feature type="transmembrane region" description="Helical" evidence="12">
    <location>
        <begin position="193"/>
        <end position="210"/>
    </location>
</feature>
<dbReference type="EC" id="2.3.1.-" evidence="12"/>
<evidence type="ECO:0000256" key="9">
    <source>
        <dbReference type="ARBA" id="ARBA00023136"/>
    </source>
</evidence>
<dbReference type="GO" id="GO:0042761">
    <property type="term" value="P:very long-chain fatty acid biosynthetic process"/>
    <property type="evidence" value="ECO:0007669"/>
    <property type="project" value="TreeGrafter"/>
</dbReference>
<feature type="transmembrane region" description="Helical" evidence="12">
    <location>
        <begin position="169"/>
        <end position="187"/>
    </location>
</feature>
<dbReference type="EMBL" id="KN847530">
    <property type="protein sequence ID" value="KIW08565.1"/>
    <property type="molecule type" value="Genomic_DNA"/>
</dbReference>
<dbReference type="PANTHER" id="PTHR11157:SF134">
    <property type="entry name" value="ELONGATION OF FATTY ACIDS PROTEIN 1-RELATED"/>
    <property type="match status" value="1"/>
</dbReference>
<dbReference type="GO" id="GO:0019367">
    <property type="term" value="P:fatty acid elongation, saturated fatty acid"/>
    <property type="evidence" value="ECO:0007669"/>
    <property type="project" value="TreeGrafter"/>
</dbReference>
<proteinExistence type="inferred from homology"/>
<evidence type="ECO:0000256" key="1">
    <source>
        <dbReference type="ARBA" id="ARBA00004141"/>
    </source>
</evidence>
<gene>
    <name evidence="13" type="ORF">PV09_00530</name>
</gene>
<dbReference type="GO" id="GO:0005789">
    <property type="term" value="C:endoplasmic reticulum membrane"/>
    <property type="evidence" value="ECO:0007669"/>
    <property type="project" value="TreeGrafter"/>
</dbReference>
<reference evidence="13 14" key="1">
    <citation type="submission" date="2015-01" db="EMBL/GenBank/DDBJ databases">
        <title>The Genome Sequence of Ochroconis gallopava CBS43764.</title>
        <authorList>
            <consortium name="The Broad Institute Genomics Platform"/>
            <person name="Cuomo C."/>
            <person name="de Hoog S."/>
            <person name="Gorbushina A."/>
            <person name="Stielow B."/>
            <person name="Teixiera M."/>
            <person name="Abouelleil A."/>
            <person name="Chapman S.B."/>
            <person name="Priest M."/>
            <person name="Young S.K."/>
            <person name="Wortman J."/>
            <person name="Nusbaum C."/>
            <person name="Birren B."/>
        </authorList>
    </citation>
    <scope>NUCLEOTIDE SEQUENCE [LARGE SCALE GENOMIC DNA]</scope>
    <source>
        <strain evidence="13 14">CBS 43764</strain>
    </source>
</reference>
<keyword evidence="4 12" id="KW-0808">Transferase</keyword>
<evidence type="ECO:0000256" key="3">
    <source>
        <dbReference type="ARBA" id="ARBA00022516"/>
    </source>
</evidence>
<keyword evidence="9 12" id="KW-0472">Membrane</keyword>
<comment type="catalytic activity">
    <reaction evidence="12">
        <text>an acyl-CoA + malonyl-CoA + H(+) = a 3-oxoacyl-CoA + CO2 + CoA</text>
        <dbReference type="Rhea" id="RHEA:50252"/>
        <dbReference type="ChEBI" id="CHEBI:15378"/>
        <dbReference type="ChEBI" id="CHEBI:16526"/>
        <dbReference type="ChEBI" id="CHEBI:57287"/>
        <dbReference type="ChEBI" id="CHEBI:57384"/>
        <dbReference type="ChEBI" id="CHEBI:58342"/>
        <dbReference type="ChEBI" id="CHEBI:90726"/>
    </reaction>
    <physiologicalReaction direction="left-to-right" evidence="12">
        <dbReference type="Rhea" id="RHEA:50253"/>
    </physiologicalReaction>
</comment>
<feature type="transmembrane region" description="Helical" evidence="12">
    <location>
        <begin position="40"/>
        <end position="64"/>
    </location>
</feature>
<feature type="transmembrane region" description="Helical" evidence="12">
    <location>
        <begin position="136"/>
        <end position="157"/>
    </location>
</feature>
<keyword evidence="6 12" id="KW-0276">Fatty acid metabolism</keyword>
<evidence type="ECO:0000256" key="4">
    <source>
        <dbReference type="ARBA" id="ARBA00022679"/>
    </source>
</evidence>
<dbReference type="HOGENOM" id="CLU_092108_0_0_1"/>
<dbReference type="InParanoid" id="A0A0D2AQ02"/>
<keyword evidence="10 12" id="KW-0275">Fatty acid biosynthesis</keyword>
<dbReference type="GO" id="GO:0034626">
    <property type="term" value="P:fatty acid elongation, polyunsaturated fatty acid"/>
    <property type="evidence" value="ECO:0007669"/>
    <property type="project" value="TreeGrafter"/>
</dbReference>
<keyword evidence="8 12" id="KW-0443">Lipid metabolism</keyword>
<dbReference type="AlphaFoldDB" id="A0A0D2AQ02"/>
<dbReference type="PANTHER" id="PTHR11157">
    <property type="entry name" value="FATTY ACID ACYL TRANSFERASE-RELATED"/>
    <property type="match status" value="1"/>
</dbReference>
<comment type="subcellular location">
    <subcellularLocation>
        <location evidence="1">Membrane</location>
        <topology evidence="1">Multi-pass membrane protein</topology>
    </subcellularLocation>
</comment>
<evidence type="ECO:0000256" key="10">
    <source>
        <dbReference type="ARBA" id="ARBA00023160"/>
    </source>
</evidence>
<dbReference type="GeneID" id="27308503"/>
<name>A0A0D2AQ02_9PEZI</name>
<dbReference type="InterPro" id="IPR002076">
    <property type="entry name" value="ELO_fam"/>
</dbReference>
<evidence type="ECO:0000256" key="5">
    <source>
        <dbReference type="ARBA" id="ARBA00022692"/>
    </source>
</evidence>
<feature type="transmembrane region" description="Helical" evidence="12">
    <location>
        <begin position="6"/>
        <end position="28"/>
    </location>
</feature>